<accession>A0A1D3DZC0</accession>
<dbReference type="EMBL" id="ASHX02000001">
    <property type="protein sequence ID" value="OEJ97665.1"/>
    <property type="molecule type" value="Genomic_DNA"/>
</dbReference>
<comment type="caution">
    <text evidence="2">The sequence shown here is derived from an EMBL/GenBank/DDBJ whole genome shotgun (WGS) entry which is preliminary data.</text>
</comment>
<dbReference type="Proteomes" id="UP000095329">
    <property type="component" value="Unassembled WGS sequence"/>
</dbReference>
<evidence type="ECO:0000313" key="3">
    <source>
        <dbReference type="Proteomes" id="UP000095329"/>
    </source>
</evidence>
<keyword evidence="3" id="KW-1185">Reference proteome</keyword>
<organism evidence="2 3">
    <name type="scientific">Streptomyces thermolilacinus SPC6</name>
    <dbReference type="NCBI Taxonomy" id="1306406"/>
    <lineage>
        <taxon>Bacteria</taxon>
        <taxon>Bacillati</taxon>
        <taxon>Actinomycetota</taxon>
        <taxon>Actinomycetes</taxon>
        <taxon>Kitasatosporales</taxon>
        <taxon>Streptomycetaceae</taxon>
        <taxon>Streptomyces</taxon>
    </lineage>
</organism>
<reference evidence="2 3" key="1">
    <citation type="journal article" date="2013" name="Genome Announc.">
        <title>Genome Sequence of Streptomyces violaceusniger Strain SPC6, a Halotolerant Streptomycete That Exhibits Rapid Growth and Development.</title>
        <authorList>
            <person name="Chen X."/>
            <person name="Zhang B."/>
            <person name="Zhang W."/>
            <person name="Wu X."/>
            <person name="Zhang M."/>
            <person name="Chen T."/>
            <person name="Liu G."/>
            <person name="Dyson P."/>
        </authorList>
    </citation>
    <scope>NUCLEOTIDE SEQUENCE [LARGE SCALE GENOMIC DNA]</scope>
    <source>
        <strain evidence="2 3">SPC6</strain>
    </source>
</reference>
<feature type="compositionally biased region" description="Low complexity" evidence="1">
    <location>
        <begin position="9"/>
        <end position="41"/>
    </location>
</feature>
<gene>
    <name evidence="2" type="ORF">J116_027655</name>
</gene>
<dbReference type="STRING" id="1306406.J116_027655"/>
<feature type="region of interest" description="Disordered" evidence="1">
    <location>
        <begin position="1"/>
        <end position="65"/>
    </location>
</feature>
<name>A0A1D3DZC0_9ACTN</name>
<evidence type="ECO:0000313" key="2">
    <source>
        <dbReference type="EMBL" id="OEJ97665.1"/>
    </source>
</evidence>
<feature type="compositionally biased region" description="Basic and acidic residues" evidence="1">
    <location>
        <begin position="42"/>
        <end position="59"/>
    </location>
</feature>
<dbReference type="AlphaFoldDB" id="A0A1D3DZC0"/>
<protein>
    <submittedName>
        <fullName evidence="2">Uncharacterized protein</fullName>
    </submittedName>
</protein>
<proteinExistence type="predicted"/>
<dbReference type="RefSeq" id="WP_023590340.1">
    <property type="nucleotide sequence ID" value="NZ_ASHX02000001.1"/>
</dbReference>
<evidence type="ECO:0000256" key="1">
    <source>
        <dbReference type="SAM" id="MobiDB-lite"/>
    </source>
</evidence>
<sequence length="134" mass="12974">MSETDKNQSKGTTTSAGGSANGKAGSATGSAAKSAGRTARSAADRVRETGEKAAGKAGEKATGTLAVSTQVLTSTVNGVWRKAAVPALGLLKANPVTAGGVAAAAAVAVGAYAGGRRSVRRAHGPVTRLTGGRL</sequence>
<dbReference type="OrthoDB" id="4334553at2"/>